<protein>
    <recommendedName>
        <fullName evidence="5">Mitochondrial division protein 1</fullName>
    </recommendedName>
</protein>
<dbReference type="PROSITE" id="PS00678">
    <property type="entry name" value="WD_REPEATS_1"/>
    <property type="match status" value="1"/>
</dbReference>
<dbReference type="Pfam" id="PF00400">
    <property type="entry name" value="WD40"/>
    <property type="match status" value="5"/>
</dbReference>
<keyword evidence="2 7" id="KW-0853">WD repeat</keyword>
<dbReference type="GO" id="GO:1990234">
    <property type="term" value="C:transferase complex"/>
    <property type="evidence" value="ECO:0007669"/>
    <property type="project" value="UniProtKB-ARBA"/>
</dbReference>
<feature type="repeat" description="WD" evidence="7">
    <location>
        <begin position="845"/>
        <end position="886"/>
    </location>
</feature>
<sequence>MGFRKKVSFRFHWSKKPTEAESDPPKARLPAIGQLEDLWQVAFNQLDPKQQNILSQTRAQHISDTADSQSLAMVENVINGKAIDCRKLSRSIINGALLFKDAVTALAAFDPTNHAASVWAVVSLGLTMTQNHFNLQDAVFASSEYLADILGRSAYIEKNFYRNNPQSKPEIRSSIVKTYKGTLDYTAEVLSAQASTGFVNCITAITTERLTELQSSIEKEQSLLLQLVQLDALMQSEERAEGILTAINDQVLPIAEGAFYNSYSNLPEEVCLKDTRVELLQKITKWAESTQGESLFWLSGMPGTGKSTIARTVAKSFEEKGCLGASFFFQKGDSDRSHAKRFVSTITRQLISRNQYLASGVMEAMKNDLNIYMKGLDTQFRELLLKPLGNLDSKHITFLAIVIDALDECGEEGIKSILQLLPSLRSSHGIRFKVFLTSRLELPVIHGFKQHYDPHDRRDLILQELDKEVTKHDIGLFLKDKLQSIGKRYNEPGEDWPGSDNIERLAEMSVPLFIFAATLCRFIGDGKRRPAIRLTSILTSQTTAPASQMELIYKPVLKQVLNPDDDAESQVLEEEFRSIVGAIVLLATPLSVPTLGHLINRSCDEVSFLLDKLHSVLSVPVDAQYATPVPILHLSFQEFLLTAASGFRVEETEMHAKLAAHCLRIMKDRLKLNICHLRSVGTRTPDIDKDAVKKHIPPELEYSCRFWAHHLEQSKGRIDDSSVLLFLEQKFLNWLEALSLLDIMPEALEIIETLSSRVWREMCAGLSDFLYDARIFCLQNLHMAQIAPLQLYCSGLIFSPTESIGHSGSVWSVLFSPDGHCLASGSYGGTIKLWNAMNGIEIRTIHENSGPIRLLAFSPNGIALISYENDDTARLWNTENGTKLQSLNFTGCSVSSVVFSSDGRILISGKTSNHNIELWDFTNSRKIQEFKNTKKKTYDRVYLSPDGSIVASCSLDGDIRLWDAQTGADLWTVKGHSGPIHEVAFSPHQRFLASSGVYETIKVWDVKTGTAQVTLKRKSHLDIMAVFSPDEQTLALMRDKKNYNWVSVGGEDVLWMPPDYRLPTVTVARHDMFALGFHDGRVFALGFRNMA</sequence>
<accession>A0A319D309</accession>
<dbReference type="InterPro" id="IPR019775">
    <property type="entry name" value="WD40_repeat_CS"/>
</dbReference>
<dbReference type="InterPro" id="IPR001680">
    <property type="entry name" value="WD40_rpt"/>
</dbReference>
<dbReference type="Proteomes" id="UP000247810">
    <property type="component" value="Unassembled WGS sequence"/>
</dbReference>
<dbReference type="STRING" id="1448320.A0A319D309"/>
<dbReference type="CDD" id="cd00200">
    <property type="entry name" value="WD40"/>
    <property type="match status" value="1"/>
</dbReference>
<evidence type="ECO:0000256" key="2">
    <source>
        <dbReference type="ARBA" id="ARBA00022574"/>
    </source>
</evidence>
<evidence type="ECO:0000256" key="7">
    <source>
        <dbReference type="PROSITE-ProRule" id="PRU00221"/>
    </source>
</evidence>
<feature type="repeat" description="WD" evidence="7">
    <location>
        <begin position="973"/>
        <end position="1014"/>
    </location>
</feature>
<dbReference type="Gene3D" id="2.130.10.10">
    <property type="entry name" value="YVTN repeat-like/Quinoprotein amine dehydrogenase"/>
    <property type="match status" value="2"/>
</dbReference>
<dbReference type="InterPro" id="IPR027417">
    <property type="entry name" value="P-loop_NTPase"/>
</dbReference>
<evidence type="ECO:0000256" key="3">
    <source>
        <dbReference type="ARBA" id="ARBA00022737"/>
    </source>
</evidence>
<dbReference type="SUPFAM" id="SSF50978">
    <property type="entry name" value="WD40 repeat-like"/>
    <property type="match status" value="1"/>
</dbReference>
<feature type="domain" description="Nephrocystin 3-like N-terminal" evidence="8">
    <location>
        <begin position="282"/>
        <end position="439"/>
    </location>
</feature>
<dbReference type="Gene3D" id="3.40.50.300">
    <property type="entry name" value="P-loop containing nucleotide triphosphate hydrolases"/>
    <property type="match status" value="1"/>
</dbReference>
<evidence type="ECO:0000259" key="8">
    <source>
        <dbReference type="Pfam" id="PF24883"/>
    </source>
</evidence>
<dbReference type="SMART" id="SM00320">
    <property type="entry name" value="WD40"/>
    <property type="match status" value="5"/>
</dbReference>
<evidence type="ECO:0000256" key="1">
    <source>
        <dbReference type="ARBA" id="ARBA00004570"/>
    </source>
</evidence>
<reference evidence="9 10" key="1">
    <citation type="submission" date="2018-02" db="EMBL/GenBank/DDBJ databases">
        <title>The genomes of Aspergillus section Nigri reveals drivers in fungal speciation.</title>
        <authorList>
            <consortium name="DOE Joint Genome Institute"/>
            <person name="Vesth T.C."/>
            <person name="Nybo J."/>
            <person name="Theobald S."/>
            <person name="Brandl J."/>
            <person name="Frisvad J.C."/>
            <person name="Nielsen K.F."/>
            <person name="Lyhne E.K."/>
            <person name="Kogle M.E."/>
            <person name="Kuo A."/>
            <person name="Riley R."/>
            <person name="Clum A."/>
            <person name="Nolan M."/>
            <person name="Lipzen A."/>
            <person name="Salamov A."/>
            <person name="Henrissat B."/>
            <person name="Wiebenga A."/>
            <person name="De vries R.P."/>
            <person name="Grigoriev I.V."/>
            <person name="Mortensen U.H."/>
            <person name="Andersen M.R."/>
            <person name="Baker S.E."/>
        </authorList>
    </citation>
    <scope>NUCLEOTIDE SEQUENCE [LARGE SCALE GENOMIC DNA]</scope>
    <source>
        <strain evidence="9 10">CBS 707.79</strain>
    </source>
</reference>
<dbReference type="PANTHER" id="PTHR22847">
    <property type="entry name" value="WD40 REPEAT PROTEIN"/>
    <property type="match status" value="1"/>
</dbReference>
<organism evidence="9 10">
    <name type="scientific">Aspergillus ellipticus CBS 707.79</name>
    <dbReference type="NCBI Taxonomy" id="1448320"/>
    <lineage>
        <taxon>Eukaryota</taxon>
        <taxon>Fungi</taxon>
        <taxon>Dikarya</taxon>
        <taxon>Ascomycota</taxon>
        <taxon>Pezizomycotina</taxon>
        <taxon>Eurotiomycetes</taxon>
        <taxon>Eurotiomycetidae</taxon>
        <taxon>Eurotiales</taxon>
        <taxon>Aspergillaceae</taxon>
        <taxon>Aspergillus</taxon>
        <taxon>Aspergillus subgen. Circumdati</taxon>
    </lineage>
</organism>
<dbReference type="Pfam" id="PF24883">
    <property type="entry name" value="NPHP3_N"/>
    <property type="match status" value="1"/>
</dbReference>
<dbReference type="VEuPathDB" id="FungiDB:BO71DRAFT_453810"/>
<evidence type="ECO:0000313" key="9">
    <source>
        <dbReference type="EMBL" id="PYH88867.1"/>
    </source>
</evidence>
<gene>
    <name evidence="9" type="ORF">BO71DRAFT_453810</name>
</gene>
<dbReference type="OrthoDB" id="674604at2759"/>
<dbReference type="PROSITE" id="PS50082">
    <property type="entry name" value="WD_REPEATS_2"/>
    <property type="match status" value="4"/>
</dbReference>
<dbReference type="AlphaFoldDB" id="A0A319D309"/>
<keyword evidence="3" id="KW-0677">Repeat</keyword>
<feature type="repeat" description="WD" evidence="7">
    <location>
        <begin position="941"/>
        <end position="972"/>
    </location>
</feature>
<evidence type="ECO:0000256" key="6">
    <source>
        <dbReference type="ARBA" id="ARBA00043913"/>
    </source>
</evidence>
<proteinExistence type="inferred from homology"/>
<dbReference type="InterPro" id="IPR036322">
    <property type="entry name" value="WD40_repeat_dom_sf"/>
</dbReference>
<keyword evidence="10" id="KW-1185">Reference proteome</keyword>
<comment type="function">
    <text evidence="6">Involved in mitochondrial fission. Acts as an adapter protein required to form mitochondrial fission complexes. Formation of these complexes is required to promote constriction and fission of the mitochondrial compartment at a late step in mitochondrial division.</text>
</comment>
<dbReference type="PROSITE" id="PS50294">
    <property type="entry name" value="WD_REPEATS_REGION"/>
    <property type="match status" value="3"/>
</dbReference>
<feature type="repeat" description="WD" evidence="7">
    <location>
        <begin position="803"/>
        <end position="844"/>
    </location>
</feature>
<dbReference type="InterPro" id="IPR015943">
    <property type="entry name" value="WD40/YVTN_repeat-like_dom_sf"/>
</dbReference>
<dbReference type="PANTHER" id="PTHR22847:SF637">
    <property type="entry name" value="WD REPEAT DOMAIN 5B"/>
    <property type="match status" value="1"/>
</dbReference>
<evidence type="ECO:0000256" key="4">
    <source>
        <dbReference type="ARBA" id="ARBA00038415"/>
    </source>
</evidence>
<dbReference type="InterPro" id="IPR056884">
    <property type="entry name" value="NPHP3-like_N"/>
</dbReference>
<evidence type="ECO:0000256" key="5">
    <source>
        <dbReference type="ARBA" id="ARBA00039789"/>
    </source>
</evidence>
<comment type="subcellular location">
    <subcellularLocation>
        <location evidence="1">Mitochondrion outer membrane</location>
        <topology evidence="1">Peripheral membrane protein</topology>
        <orientation evidence="1">Cytoplasmic side</orientation>
    </subcellularLocation>
</comment>
<evidence type="ECO:0000313" key="10">
    <source>
        <dbReference type="Proteomes" id="UP000247810"/>
    </source>
</evidence>
<comment type="similarity">
    <text evidence="4">Belongs to the WD repeat MDV1/CAF4 family.</text>
</comment>
<name>A0A319D309_9EURO</name>
<dbReference type="EMBL" id="KZ826061">
    <property type="protein sequence ID" value="PYH88867.1"/>
    <property type="molecule type" value="Genomic_DNA"/>
</dbReference>
<dbReference type="GO" id="GO:0005741">
    <property type="term" value="C:mitochondrial outer membrane"/>
    <property type="evidence" value="ECO:0007669"/>
    <property type="project" value="UniProtKB-SubCell"/>
</dbReference>
<dbReference type="SUPFAM" id="SSF52540">
    <property type="entry name" value="P-loop containing nucleoside triphosphate hydrolases"/>
    <property type="match status" value="1"/>
</dbReference>